<reference evidence="1" key="1">
    <citation type="submission" date="2020-05" db="EMBL/GenBank/DDBJ databases">
        <authorList>
            <person name="Zhu T."/>
            <person name="Keshari N."/>
            <person name="Lu X."/>
        </authorList>
    </citation>
    <scope>NUCLEOTIDE SEQUENCE</scope>
    <source>
        <strain evidence="1">NK1-12</strain>
    </source>
</reference>
<name>A0AA96WH22_9CYAN</name>
<gene>
    <name evidence="1" type="ORF">HJG54_04485</name>
</gene>
<dbReference type="Gene3D" id="2.150.10.10">
    <property type="entry name" value="Serralysin-like metalloprotease, C-terminal"/>
    <property type="match status" value="1"/>
</dbReference>
<dbReference type="EMBL" id="CP053586">
    <property type="protein sequence ID" value="WNZ22191.1"/>
    <property type="molecule type" value="Genomic_DNA"/>
</dbReference>
<proteinExistence type="predicted"/>
<dbReference type="InterPro" id="IPR011049">
    <property type="entry name" value="Serralysin-like_metalloprot_C"/>
</dbReference>
<evidence type="ECO:0000313" key="1">
    <source>
        <dbReference type="EMBL" id="WNZ22191.1"/>
    </source>
</evidence>
<dbReference type="SUPFAM" id="SSF51120">
    <property type="entry name" value="beta-Roll"/>
    <property type="match status" value="1"/>
</dbReference>
<evidence type="ECO:0008006" key="2">
    <source>
        <dbReference type="Google" id="ProtNLM"/>
    </source>
</evidence>
<dbReference type="RefSeq" id="WP_316433593.1">
    <property type="nucleotide sequence ID" value="NZ_CP053586.1"/>
</dbReference>
<protein>
    <recommendedName>
        <fullName evidence="2">Calcium-binding protein</fullName>
    </recommendedName>
</protein>
<dbReference type="InterPro" id="IPR018511">
    <property type="entry name" value="Hemolysin-typ_Ca-bd_CS"/>
</dbReference>
<organism evidence="1">
    <name type="scientific">Leptolyngbya sp. NK1-12</name>
    <dbReference type="NCBI Taxonomy" id="2547451"/>
    <lineage>
        <taxon>Bacteria</taxon>
        <taxon>Bacillati</taxon>
        <taxon>Cyanobacteriota</taxon>
        <taxon>Cyanophyceae</taxon>
        <taxon>Leptolyngbyales</taxon>
        <taxon>Leptolyngbyaceae</taxon>
        <taxon>Leptolyngbya group</taxon>
        <taxon>Leptolyngbya</taxon>
    </lineage>
</organism>
<dbReference type="Pfam" id="PF00353">
    <property type="entry name" value="HemolysinCabind"/>
    <property type="match status" value="1"/>
</dbReference>
<dbReference type="InterPro" id="IPR001343">
    <property type="entry name" value="Hemolysn_Ca-bd"/>
</dbReference>
<dbReference type="PRINTS" id="PR00313">
    <property type="entry name" value="CABNDNGRPT"/>
</dbReference>
<dbReference type="AlphaFoldDB" id="A0AA96WH22"/>
<sequence>MAKIRGTNGNDTLQGGAENDSIVGLGGNDFLSGGAGNDTIRSLMFKVRC</sequence>
<dbReference type="PROSITE" id="PS00330">
    <property type="entry name" value="HEMOLYSIN_CALCIUM"/>
    <property type="match status" value="1"/>
</dbReference>
<accession>A0AA96WH22</accession>
<dbReference type="GO" id="GO:0005509">
    <property type="term" value="F:calcium ion binding"/>
    <property type="evidence" value="ECO:0007669"/>
    <property type="project" value="InterPro"/>
</dbReference>